<evidence type="ECO:0000256" key="3">
    <source>
        <dbReference type="ARBA" id="ARBA00022692"/>
    </source>
</evidence>
<dbReference type="RefSeq" id="WP_233052128.1">
    <property type="nucleotide sequence ID" value="NZ_JAIMJA010000005.1"/>
</dbReference>
<feature type="transmembrane region" description="Helical" evidence="6">
    <location>
        <begin position="116"/>
        <end position="138"/>
    </location>
</feature>
<evidence type="ECO:0000256" key="2">
    <source>
        <dbReference type="ARBA" id="ARBA00022475"/>
    </source>
</evidence>
<evidence type="ECO:0000256" key="1">
    <source>
        <dbReference type="ARBA" id="ARBA00004651"/>
    </source>
</evidence>
<feature type="transmembrane region" description="Helical" evidence="6">
    <location>
        <begin position="150"/>
        <end position="170"/>
    </location>
</feature>
<feature type="transmembrane region" description="Helical" evidence="6">
    <location>
        <begin position="40"/>
        <end position="66"/>
    </location>
</feature>
<feature type="transmembrane region" description="Helical" evidence="6">
    <location>
        <begin position="182"/>
        <end position="203"/>
    </location>
</feature>
<feature type="transmembrane region" description="Helical" evidence="6">
    <location>
        <begin position="78"/>
        <end position="96"/>
    </location>
</feature>
<reference evidence="7 8" key="1">
    <citation type="journal article" date="2022" name="Environ. Microbiol. Rep.">
        <title>Eco-phylogenetic analyses reveal divergent evolution of vitamin B12 metabolism in the marine bacterial family 'Psychromonadaceae'.</title>
        <authorList>
            <person name="Jin X."/>
            <person name="Yang Y."/>
            <person name="Cao H."/>
            <person name="Gao B."/>
            <person name="Zhao Z."/>
        </authorList>
    </citation>
    <scope>NUCLEOTIDE SEQUENCE [LARGE SCALE GENOMIC DNA]</scope>
    <source>
        <strain evidence="7 8">MKS20</strain>
    </source>
</reference>
<dbReference type="Pfam" id="PF01810">
    <property type="entry name" value="LysE"/>
    <property type="match status" value="1"/>
</dbReference>
<keyword evidence="5 6" id="KW-0472">Membrane</keyword>
<proteinExistence type="predicted"/>
<keyword evidence="4 6" id="KW-1133">Transmembrane helix</keyword>
<sequence>MLEVKVDIFITGLLLGFSLIIAIGSQNAFVLRQGLKGQHVLLVCAICALSDAALIALGVAGFGVLVKQAPWIELFARYAGALFLIIYGARSFWAAVNNKAGTLAPASETFFSIGKVVLTCLAFTWLNPHVYLDTVILLGSISTQYGAQKWLFGLGAMSASLLFFFALGFGARLLTPLFVNPMSWRVLDFVIAGVMWFIAASLIL</sequence>
<dbReference type="EMBL" id="JAIMJA010000005">
    <property type="protein sequence ID" value="MCE2594460.1"/>
    <property type="molecule type" value="Genomic_DNA"/>
</dbReference>
<dbReference type="PANTHER" id="PTHR30086:SF20">
    <property type="entry name" value="ARGININE EXPORTER PROTEIN ARGO-RELATED"/>
    <property type="match status" value="1"/>
</dbReference>
<organism evidence="7 8">
    <name type="scientific">Motilimonas cestriensis</name>
    <dbReference type="NCBI Taxonomy" id="2742685"/>
    <lineage>
        <taxon>Bacteria</taxon>
        <taxon>Pseudomonadati</taxon>
        <taxon>Pseudomonadota</taxon>
        <taxon>Gammaproteobacteria</taxon>
        <taxon>Alteromonadales</taxon>
        <taxon>Alteromonadales genera incertae sedis</taxon>
        <taxon>Motilimonas</taxon>
    </lineage>
</organism>
<evidence type="ECO:0000313" key="8">
    <source>
        <dbReference type="Proteomes" id="UP001201273"/>
    </source>
</evidence>
<protein>
    <submittedName>
        <fullName evidence="7">LysE/ArgO family amino acid transporter</fullName>
    </submittedName>
</protein>
<evidence type="ECO:0000256" key="5">
    <source>
        <dbReference type="ARBA" id="ARBA00023136"/>
    </source>
</evidence>
<keyword evidence="2" id="KW-1003">Cell membrane</keyword>
<name>A0ABS8W7J7_9GAMM</name>
<keyword evidence="3 6" id="KW-0812">Transmembrane</keyword>
<gene>
    <name evidence="7" type="ORF">K6Y31_06505</name>
</gene>
<evidence type="ECO:0000256" key="4">
    <source>
        <dbReference type="ARBA" id="ARBA00022989"/>
    </source>
</evidence>
<dbReference type="PANTHER" id="PTHR30086">
    <property type="entry name" value="ARGININE EXPORTER PROTEIN ARGO"/>
    <property type="match status" value="1"/>
</dbReference>
<dbReference type="InterPro" id="IPR001123">
    <property type="entry name" value="LeuE-type"/>
</dbReference>
<keyword evidence="8" id="KW-1185">Reference proteome</keyword>
<comment type="caution">
    <text evidence="7">The sequence shown here is derived from an EMBL/GenBank/DDBJ whole genome shotgun (WGS) entry which is preliminary data.</text>
</comment>
<comment type="subcellular location">
    <subcellularLocation>
        <location evidence="1">Cell membrane</location>
        <topology evidence="1">Multi-pass membrane protein</topology>
    </subcellularLocation>
</comment>
<evidence type="ECO:0000313" key="7">
    <source>
        <dbReference type="EMBL" id="MCE2594460.1"/>
    </source>
</evidence>
<dbReference type="Proteomes" id="UP001201273">
    <property type="component" value="Unassembled WGS sequence"/>
</dbReference>
<accession>A0ABS8W7J7</accession>
<evidence type="ECO:0000256" key="6">
    <source>
        <dbReference type="SAM" id="Phobius"/>
    </source>
</evidence>
<feature type="transmembrane region" description="Helical" evidence="6">
    <location>
        <begin position="7"/>
        <end position="28"/>
    </location>
</feature>